<dbReference type="InterPro" id="IPR029058">
    <property type="entry name" value="AB_hydrolase_fold"/>
</dbReference>
<feature type="region of interest" description="Disordered" evidence="1">
    <location>
        <begin position="1"/>
        <end position="24"/>
    </location>
</feature>
<dbReference type="GeneID" id="17277021"/>
<feature type="domain" description="AB hydrolase-1" evidence="2">
    <location>
        <begin position="29"/>
        <end position="243"/>
    </location>
</feature>
<organism evidence="3 4">
    <name type="scientific">Emiliania huxleyi (strain CCMP1516)</name>
    <dbReference type="NCBI Taxonomy" id="280463"/>
    <lineage>
        <taxon>Eukaryota</taxon>
        <taxon>Haptista</taxon>
        <taxon>Haptophyta</taxon>
        <taxon>Prymnesiophyceae</taxon>
        <taxon>Isochrysidales</taxon>
        <taxon>Noelaerhabdaceae</taxon>
        <taxon>Emiliania</taxon>
    </lineage>
</organism>
<dbReference type="RefSeq" id="XP_005784177.1">
    <property type="nucleotide sequence ID" value="XM_005784120.1"/>
</dbReference>
<feature type="compositionally biased region" description="Polar residues" evidence="1">
    <location>
        <begin position="1"/>
        <end position="12"/>
    </location>
</feature>
<keyword evidence="4" id="KW-1185">Reference proteome</keyword>
<dbReference type="InterPro" id="IPR000073">
    <property type="entry name" value="AB_hydrolase_1"/>
</dbReference>
<dbReference type="HOGENOM" id="CLU_020336_13_6_1"/>
<evidence type="ECO:0000313" key="4">
    <source>
        <dbReference type="Proteomes" id="UP000013827"/>
    </source>
</evidence>
<evidence type="ECO:0000256" key="1">
    <source>
        <dbReference type="SAM" id="MobiDB-lite"/>
    </source>
</evidence>
<dbReference type="AlphaFoldDB" id="A0A0D3K7L3"/>
<evidence type="ECO:0000259" key="2">
    <source>
        <dbReference type="Pfam" id="PF12697"/>
    </source>
</evidence>
<dbReference type="KEGG" id="ehx:EMIHUDRAFT_231367"/>
<dbReference type="eggNOG" id="KOG1454">
    <property type="taxonomic scope" value="Eukaryota"/>
</dbReference>
<dbReference type="PaxDb" id="2903-EOD31748"/>
<evidence type="ECO:0000313" key="3">
    <source>
        <dbReference type="EnsemblProtists" id="EOD31748"/>
    </source>
</evidence>
<dbReference type="Pfam" id="PF12697">
    <property type="entry name" value="Abhydrolase_6"/>
    <property type="match status" value="1"/>
</dbReference>
<dbReference type="SUPFAM" id="SSF53474">
    <property type="entry name" value="alpha/beta-Hydrolases"/>
    <property type="match status" value="1"/>
</dbReference>
<dbReference type="PANTHER" id="PTHR43689">
    <property type="entry name" value="HYDROLASE"/>
    <property type="match status" value="1"/>
</dbReference>
<dbReference type="Gene3D" id="3.40.50.1820">
    <property type="entry name" value="alpha/beta hydrolase"/>
    <property type="match status" value="1"/>
</dbReference>
<dbReference type="STRING" id="2903.R1D8G7"/>
<accession>A0A0D3K7L3</accession>
<proteinExistence type="predicted"/>
<reference evidence="3" key="2">
    <citation type="submission" date="2024-10" db="UniProtKB">
        <authorList>
            <consortium name="EnsemblProtists"/>
        </authorList>
    </citation>
    <scope>IDENTIFICATION</scope>
</reference>
<dbReference type="PANTHER" id="PTHR43689:SF8">
    <property type="entry name" value="ALPHA_BETA-HYDROLASES SUPERFAMILY PROTEIN"/>
    <property type="match status" value="1"/>
</dbReference>
<dbReference type="PRINTS" id="PR00111">
    <property type="entry name" value="ABHYDROLASE"/>
</dbReference>
<sequence length="252" mass="26884">MRTAPTSSQAPASTPLAAEEEAGPSGGVLAEGVDCVAVDWYSGGWTERGQITAALRASDAQPWTLVRQHLLAFWEQQLRGRPVVLIGASLGGAVAIDFASTHPEAVEKLVLIDAGGESYKAPPPDTVAAFAKPVLAVKGLFQAVQARLPDDASRIVSLHRAEPGCYEASLAYLESGSMARRVGRERIQQVAQPTLVVWGTEDDILPLSDAYAFERDLQHCVGVREVPGSGHSPHLDQPEAVLAHLRPFVAQR</sequence>
<name>A0A0D3K7L3_EMIH1</name>
<reference evidence="4" key="1">
    <citation type="journal article" date="2013" name="Nature">
        <title>Pan genome of the phytoplankton Emiliania underpins its global distribution.</title>
        <authorList>
            <person name="Read B.A."/>
            <person name="Kegel J."/>
            <person name="Klute M.J."/>
            <person name="Kuo A."/>
            <person name="Lefebvre S.C."/>
            <person name="Maumus F."/>
            <person name="Mayer C."/>
            <person name="Miller J."/>
            <person name="Monier A."/>
            <person name="Salamov A."/>
            <person name="Young J."/>
            <person name="Aguilar M."/>
            <person name="Claverie J.M."/>
            <person name="Frickenhaus S."/>
            <person name="Gonzalez K."/>
            <person name="Herman E.K."/>
            <person name="Lin Y.C."/>
            <person name="Napier J."/>
            <person name="Ogata H."/>
            <person name="Sarno A.F."/>
            <person name="Shmutz J."/>
            <person name="Schroeder D."/>
            <person name="de Vargas C."/>
            <person name="Verret F."/>
            <person name="von Dassow P."/>
            <person name="Valentin K."/>
            <person name="Van de Peer Y."/>
            <person name="Wheeler G."/>
            <person name="Dacks J.B."/>
            <person name="Delwiche C.F."/>
            <person name="Dyhrman S.T."/>
            <person name="Glockner G."/>
            <person name="John U."/>
            <person name="Richards T."/>
            <person name="Worden A.Z."/>
            <person name="Zhang X."/>
            <person name="Grigoriev I.V."/>
            <person name="Allen A.E."/>
            <person name="Bidle K."/>
            <person name="Borodovsky M."/>
            <person name="Bowler C."/>
            <person name="Brownlee C."/>
            <person name="Cock J.M."/>
            <person name="Elias M."/>
            <person name="Gladyshev V.N."/>
            <person name="Groth M."/>
            <person name="Guda C."/>
            <person name="Hadaegh A."/>
            <person name="Iglesias-Rodriguez M.D."/>
            <person name="Jenkins J."/>
            <person name="Jones B.M."/>
            <person name="Lawson T."/>
            <person name="Leese F."/>
            <person name="Lindquist E."/>
            <person name="Lobanov A."/>
            <person name="Lomsadze A."/>
            <person name="Malik S.B."/>
            <person name="Marsh M.E."/>
            <person name="Mackinder L."/>
            <person name="Mock T."/>
            <person name="Mueller-Roeber B."/>
            <person name="Pagarete A."/>
            <person name="Parker M."/>
            <person name="Probert I."/>
            <person name="Quesneville H."/>
            <person name="Raines C."/>
            <person name="Rensing S.A."/>
            <person name="Riano-Pachon D.M."/>
            <person name="Richier S."/>
            <person name="Rokitta S."/>
            <person name="Shiraiwa Y."/>
            <person name="Soanes D.M."/>
            <person name="van der Giezen M."/>
            <person name="Wahlund T.M."/>
            <person name="Williams B."/>
            <person name="Wilson W."/>
            <person name="Wolfe G."/>
            <person name="Wurch L.L."/>
        </authorList>
    </citation>
    <scope>NUCLEOTIDE SEQUENCE</scope>
</reference>
<dbReference type="EnsemblProtists" id="EOD31748">
    <property type="protein sequence ID" value="EOD31748"/>
    <property type="gene ID" value="EMIHUDRAFT_231367"/>
</dbReference>
<dbReference type="Proteomes" id="UP000013827">
    <property type="component" value="Unassembled WGS sequence"/>
</dbReference>
<protein>
    <recommendedName>
        <fullName evidence="2">AB hydrolase-1 domain-containing protein</fullName>
    </recommendedName>
</protein>